<proteinExistence type="predicted"/>
<dbReference type="EMBL" id="AWFB01000002">
    <property type="protein sequence ID" value="RAN35791.1"/>
    <property type="molecule type" value="Genomic_DNA"/>
</dbReference>
<accession>A0A328JSC9</accession>
<reference evidence="1 2" key="1">
    <citation type="submission" date="2013-04" db="EMBL/GenBank/DDBJ databases">
        <title>Hyphomonas sp. T24B3 Genome Sequencing.</title>
        <authorList>
            <person name="Lai Q."/>
            <person name="Shao Z."/>
        </authorList>
    </citation>
    <scope>NUCLEOTIDE SEQUENCE [LARGE SCALE GENOMIC DNA]</scope>
    <source>
        <strain evidence="1 2">T24B3</strain>
    </source>
</reference>
<protein>
    <submittedName>
        <fullName evidence="1">Uncharacterized protein</fullName>
    </submittedName>
</protein>
<dbReference type="OrthoDB" id="9887194at2"/>
<dbReference type="AlphaFoldDB" id="A0A062TN64"/>
<dbReference type="Proteomes" id="UP000249123">
    <property type="component" value="Unassembled WGS sequence"/>
</dbReference>
<dbReference type="RefSeq" id="WP_034829245.1">
    <property type="nucleotide sequence ID" value="NZ_AWFA01000078.1"/>
</dbReference>
<comment type="caution">
    <text evidence="1">The sequence shown here is derived from an EMBL/GenBank/DDBJ whole genome shotgun (WGS) entry which is preliminary data.</text>
</comment>
<gene>
    <name evidence="1" type="ORF">HY3_06750</name>
</gene>
<evidence type="ECO:0000313" key="2">
    <source>
        <dbReference type="Proteomes" id="UP000249123"/>
    </source>
</evidence>
<keyword evidence="2" id="KW-1185">Reference proteome</keyword>
<name>A0A062TN64_9PROT</name>
<evidence type="ECO:0000313" key="1">
    <source>
        <dbReference type="EMBL" id="RAN35791.1"/>
    </source>
</evidence>
<accession>A0A062TN64</accession>
<organism evidence="1 2">
    <name type="scientific">Hyphomonas pacifica</name>
    <dbReference type="NCBI Taxonomy" id="1280941"/>
    <lineage>
        <taxon>Bacteria</taxon>
        <taxon>Pseudomonadati</taxon>
        <taxon>Pseudomonadota</taxon>
        <taxon>Alphaproteobacteria</taxon>
        <taxon>Hyphomonadales</taxon>
        <taxon>Hyphomonadaceae</taxon>
        <taxon>Hyphomonas</taxon>
    </lineage>
</organism>
<sequence length="59" mass="6288">MGIFASVIALCMGRKPGKASTEPPETYASMTPAELKQAALSGDHKAEIELRRRADAADK</sequence>
<dbReference type="STRING" id="1280941.HY2_05775"/>